<proteinExistence type="predicted"/>
<protein>
    <recommendedName>
        <fullName evidence="1">DUF4806 domain-containing protein</fullName>
    </recommendedName>
</protein>
<gene>
    <name evidence="2" type="ORF">LPLAT_LOCUS4600</name>
</gene>
<accession>A0AAV2NGH3</accession>
<name>A0AAV2NGH3_9HYME</name>
<evidence type="ECO:0000259" key="1">
    <source>
        <dbReference type="Pfam" id="PF16064"/>
    </source>
</evidence>
<dbReference type="Pfam" id="PF16064">
    <property type="entry name" value="DUF4806"/>
    <property type="match status" value="1"/>
</dbReference>
<dbReference type="PANTHER" id="PTHR34153:SF2">
    <property type="entry name" value="SI:CH211-262H13.3-RELATED"/>
    <property type="match status" value="1"/>
</dbReference>
<evidence type="ECO:0000313" key="3">
    <source>
        <dbReference type="Proteomes" id="UP001497644"/>
    </source>
</evidence>
<dbReference type="InterPro" id="IPR032071">
    <property type="entry name" value="DUF4806"/>
</dbReference>
<evidence type="ECO:0000313" key="2">
    <source>
        <dbReference type="EMBL" id="CAL1678815.1"/>
    </source>
</evidence>
<dbReference type="Proteomes" id="UP001497644">
    <property type="component" value="Chromosome 15"/>
</dbReference>
<sequence>MVENFDSINQERKKVDNNSAITLTSSCTTSAVRATLQHKSPLTIGHSTEFEKRVLRELHILSLKIDDISESMNVLIKNKVDDSQNPPIYNKVPDIVELFPVNDESLAQLENWLTSSEQNKAMLSENLSRIEGFNVKDIVRRIMYRIFTNEVGMSYSWEGAKKKKAFKNLAIATTILCAVRLNKNAQNCTDLEIINVIKAWLVRSKDRFNNNNNKNKEIVDEIIETFNNEENPDVQGPQRKD</sequence>
<keyword evidence="3" id="KW-1185">Reference proteome</keyword>
<dbReference type="AlphaFoldDB" id="A0AAV2NGH3"/>
<reference evidence="2" key="1">
    <citation type="submission" date="2024-04" db="EMBL/GenBank/DDBJ databases">
        <authorList>
            <consortium name="Molecular Ecology Group"/>
        </authorList>
    </citation>
    <scope>NUCLEOTIDE SEQUENCE</scope>
</reference>
<organism evidence="2 3">
    <name type="scientific">Lasius platythorax</name>
    <dbReference type="NCBI Taxonomy" id="488582"/>
    <lineage>
        <taxon>Eukaryota</taxon>
        <taxon>Metazoa</taxon>
        <taxon>Ecdysozoa</taxon>
        <taxon>Arthropoda</taxon>
        <taxon>Hexapoda</taxon>
        <taxon>Insecta</taxon>
        <taxon>Pterygota</taxon>
        <taxon>Neoptera</taxon>
        <taxon>Endopterygota</taxon>
        <taxon>Hymenoptera</taxon>
        <taxon>Apocrita</taxon>
        <taxon>Aculeata</taxon>
        <taxon>Formicoidea</taxon>
        <taxon>Formicidae</taxon>
        <taxon>Formicinae</taxon>
        <taxon>Lasius</taxon>
        <taxon>Lasius</taxon>
    </lineage>
</organism>
<dbReference type="PANTHER" id="PTHR34153">
    <property type="entry name" value="SI:CH211-262H13.3-RELATED-RELATED"/>
    <property type="match status" value="1"/>
</dbReference>
<feature type="domain" description="DUF4806" evidence="1">
    <location>
        <begin position="99"/>
        <end position="177"/>
    </location>
</feature>
<dbReference type="EMBL" id="OZ034838">
    <property type="protein sequence ID" value="CAL1678815.1"/>
    <property type="molecule type" value="Genomic_DNA"/>
</dbReference>